<sequence>MTDERKVCIVTGASGGIGSAVVKKFCSSGYDVEMLDIDEDALKTVIEKKKLDPARVRCHTLDVSVEQQVKDTIEGILDARGRIDALVNTAAIIGKYNPTIDYTFENFKRIYEINVFGTFLMMEHVLPIMKKQGKGSIVNFGSVSGMTGYTYEIGYGSSKWAIIGMTKNVANEYGQFGIRANSVSPGWVNTNMFRKSVEDYKNFSDSQVTLGPLGRPAEPEEIANVVYFLSSDEASYVNGSNVLADGGMMLG</sequence>
<dbReference type="Pfam" id="PF13561">
    <property type="entry name" value="adh_short_C2"/>
    <property type="match status" value="1"/>
</dbReference>
<dbReference type="Proteomes" id="UP000474676">
    <property type="component" value="Unassembled WGS sequence"/>
</dbReference>
<dbReference type="Gene3D" id="3.40.50.720">
    <property type="entry name" value="NAD(P)-binding Rossmann-like Domain"/>
    <property type="match status" value="1"/>
</dbReference>
<dbReference type="PANTHER" id="PTHR24321:SF8">
    <property type="entry name" value="ESTRADIOL 17-BETA-DEHYDROGENASE 8-RELATED"/>
    <property type="match status" value="1"/>
</dbReference>
<dbReference type="RefSeq" id="WP_154573543.1">
    <property type="nucleotide sequence ID" value="NZ_VUMZ01000001.1"/>
</dbReference>
<dbReference type="InterPro" id="IPR020904">
    <property type="entry name" value="Sc_DH/Rdtase_CS"/>
</dbReference>
<dbReference type="PANTHER" id="PTHR24321">
    <property type="entry name" value="DEHYDROGENASES, SHORT CHAIN"/>
    <property type="match status" value="1"/>
</dbReference>
<evidence type="ECO:0000313" key="4">
    <source>
        <dbReference type="Proteomes" id="UP000474676"/>
    </source>
</evidence>
<dbReference type="FunFam" id="3.40.50.720:FF:000084">
    <property type="entry name" value="Short-chain dehydrogenase reductase"/>
    <property type="match status" value="1"/>
</dbReference>
<dbReference type="PRINTS" id="PR00081">
    <property type="entry name" value="GDHRDH"/>
</dbReference>
<comment type="caution">
    <text evidence="3">The sequence shown here is derived from an EMBL/GenBank/DDBJ whole genome shotgun (WGS) entry which is preliminary data.</text>
</comment>
<gene>
    <name evidence="3" type="ORF">FYJ64_01815</name>
</gene>
<keyword evidence="4" id="KW-1185">Reference proteome</keyword>
<accession>A0A6L5Y5G4</accession>
<dbReference type="AlphaFoldDB" id="A0A6L5Y5G4"/>
<dbReference type="SUPFAM" id="SSF51735">
    <property type="entry name" value="NAD(P)-binding Rossmann-fold domains"/>
    <property type="match status" value="1"/>
</dbReference>
<dbReference type="EMBL" id="VUMZ01000001">
    <property type="protein sequence ID" value="MST51067.1"/>
    <property type="molecule type" value="Genomic_DNA"/>
</dbReference>
<reference evidence="3 4" key="1">
    <citation type="submission" date="2019-08" db="EMBL/GenBank/DDBJ databases">
        <title>In-depth cultivation of the pig gut microbiome towards novel bacterial diversity and tailored functional studies.</title>
        <authorList>
            <person name="Wylensek D."/>
            <person name="Hitch T.C.A."/>
            <person name="Clavel T."/>
        </authorList>
    </citation>
    <scope>NUCLEOTIDE SEQUENCE [LARGE SCALE GENOMIC DNA]</scope>
    <source>
        <strain evidence="3 4">WCA-MUC-591-APC-3H</strain>
    </source>
</reference>
<dbReference type="PROSITE" id="PS00061">
    <property type="entry name" value="ADH_SHORT"/>
    <property type="match status" value="1"/>
</dbReference>
<dbReference type="PRINTS" id="PR00080">
    <property type="entry name" value="SDRFAMILY"/>
</dbReference>
<dbReference type="GeneID" id="303114050"/>
<dbReference type="CDD" id="cd05233">
    <property type="entry name" value="SDR_c"/>
    <property type="match status" value="1"/>
</dbReference>
<evidence type="ECO:0000256" key="1">
    <source>
        <dbReference type="ARBA" id="ARBA00006484"/>
    </source>
</evidence>
<dbReference type="InterPro" id="IPR002347">
    <property type="entry name" value="SDR_fam"/>
</dbReference>
<proteinExistence type="inferred from homology"/>
<dbReference type="GO" id="GO:0016491">
    <property type="term" value="F:oxidoreductase activity"/>
    <property type="evidence" value="ECO:0007669"/>
    <property type="project" value="UniProtKB-KW"/>
</dbReference>
<protein>
    <submittedName>
        <fullName evidence="3">SDR family oxidoreductase</fullName>
    </submittedName>
</protein>
<name>A0A6L5Y5G4_9FIRM</name>
<evidence type="ECO:0000313" key="3">
    <source>
        <dbReference type="EMBL" id="MST51067.1"/>
    </source>
</evidence>
<evidence type="ECO:0000256" key="2">
    <source>
        <dbReference type="ARBA" id="ARBA00023002"/>
    </source>
</evidence>
<keyword evidence="2" id="KW-0560">Oxidoreductase</keyword>
<dbReference type="GO" id="GO:0008206">
    <property type="term" value="P:bile acid metabolic process"/>
    <property type="evidence" value="ECO:0007669"/>
    <property type="project" value="UniProtKB-ARBA"/>
</dbReference>
<comment type="similarity">
    <text evidence="1">Belongs to the short-chain dehydrogenases/reductases (SDR) family.</text>
</comment>
<organism evidence="3 4">
    <name type="scientific">Hornefia butyriciproducens</name>
    <dbReference type="NCBI Taxonomy" id="2652293"/>
    <lineage>
        <taxon>Bacteria</taxon>
        <taxon>Bacillati</taxon>
        <taxon>Bacillota</taxon>
        <taxon>Clostridia</taxon>
        <taxon>Peptostreptococcales</taxon>
        <taxon>Anaerovoracaceae</taxon>
        <taxon>Hornefia</taxon>
    </lineage>
</organism>
<dbReference type="InterPro" id="IPR036291">
    <property type="entry name" value="NAD(P)-bd_dom_sf"/>
</dbReference>